<evidence type="ECO:0000259" key="5">
    <source>
        <dbReference type="SMART" id="SM00449"/>
    </source>
</evidence>
<keyword evidence="3" id="KW-0175">Coiled coil</keyword>
<dbReference type="InterPro" id="IPR013320">
    <property type="entry name" value="ConA-like_dom_sf"/>
</dbReference>
<feature type="region of interest" description="Disordered" evidence="4">
    <location>
        <begin position="606"/>
        <end position="659"/>
    </location>
</feature>
<dbReference type="InterPro" id="IPR027417">
    <property type="entry name" value="P-loop_NTPase"/>
</dbReference>
<keyword evidence="2" id="KW-0539">Nucleus</keyword>
<evidence type="ECO:0000256" key="1">
    <source>
        <dbReference type="ARBA" id="ARBA00004123"/>
    </source>
</evidence>
<dbReference type="GO" id="GO:0003723">
    <property type="term" value="F:RNA binding"/>
    <property type="evidence" value="ECO:0007669"/>
    <property type="project" value="TreeGrafter"/>
</dbReference>
<evidence type="ECO:0000256" key="4">
    <source>
        <dbReference type="SAM" id="MobiDB-lite"/>
    </source>
</evidence>
<dbReference type="CDD" id="cd12884">
    <property type="entry name" value="SPRY_hnRNP"/>
    <property type="match status" value="1"/>
</dbReference>
<dbReference type="InterPro" id="IPR043136">
    <property type="entry name" value="B30.2/SPRY_sf"/>
</dbReference>
<name>A0A2P6Q3L0_ROSCH</name>
<organism evidence="6 7">
    <name type="scientific">Rosa chinensis</name>
    <name type="common">China rose</name>
    <dbReference type="NCBI Taxonomy" id="74649"/>
    <lineage>
        <taxon>Eukaryota</taxon>
        <taxon>Viridiplantae</taxon>
        <taxon>Streptophyta</taxon>
        <taxon>Embryophyta</taxon>
        <taxon>Tracheophyta</taxon>
        <taxon>Spermatophyta</taxon>
        <taxon>Magnoliopsida</taxon>
        <taxon>eudicotyledons</taxon>
        <taxon>Gunneridae</taxon>
        <taxon>Pentapetalae</taxon>
        <taxon>rosids</taxon>
        <taxon>fabids</taxon>
        <taxon>Rosales</taxon>
        <taxon>Rosaceae</taxon>
        <taxon>Rosoideae</taxon>
        <taxon>Rosoideae incertae sedis</taxon>
        <taxon>Rosa</taxon>
    </lineage>
</organism>
<dbReference type="PANTHER" id="PTHR12381:SF56">
    <property type="entry name" value="B30.2_SPRY DOMAIN-CONTAINING PROTEIN-RELATED"/>
    <property type="match status" value="1"/>
</dbReference>
<feature type="coiled-coil region" evidence="3">
    <location>
        <begin position="410"/>
        <end position="437"/>
    </location>
</feature>
<gene>
    <name evidence="6" type="ORF">RchiOBHm_Chr5g0006311</name>
</gene>
<sequence>MASTKREAPTEDEPEPSKKPRLQQRVVLNRVDCDLDFNIEGNGLRGSSLYEQGFAYCWSGARAHVGITGGKYCFGCKVTSFQPVEMEDTAPEQRNLCRVGISRGDDVVGGLGETKLSFGYGGTGKFSNASRFSDYGEKFGLGDVIVCAVNLEEKPLACIGFSKNGKSLGTAMRFNAGDLGLGVAEGEVKNLHWECGVFPHVLLKNVGVELMFSVEDGLVPEEGFNPWECALEDGNSVMGPSVCEPKHCEVMMMVGLPASGKTTWAEKWVKEHPDKRYVVLGTNAVLDQMKVPGLLRKQNYGERFERLMSRATEIFNTLLSRAATTPRNYILDQTNVYKKARKRKLSPFKLFKKIAVVVFPSPEEMKARSMKRFREMGKEVPADAVNEMLANYVLPVSRDLPCSDELFDEVVFVELNREESQRHLDEMKQELARKSNLKSNTSSPYSCGNSIQSYPCSPSYGVSPVRPYPTPSPQYQGVSAVNTGNWNSSYSSVPPPYYQSHMPNQVNSYQTHQGAVPIGTAGPYQGNQPPPIPRAITTCSGYSSSYNANPTSGTAPCNSYGAGYGAATNPYPSPAVQPSLVGGAMASFTGSAPGCYGGAGYSSHAAPQAPRAPAFHPSPYPPAYGGSPYGTLPPRPQSGSFPANTPYPDGYTPPGSGYY</sequence>
<comment type="subcellular location">
    <subcellularLocation>
        <location evidence="1">Nucleus</location>
    </subcellularLocation>
</comment>
<dbReference type="Gene3D" id="2.60.120.920">
    <property type="match status" value="1"/>
</dbReference>
<dbReference type="PANTHER" id="PTHR12381">
    <property type="entry name" value="HETEROGENEOUS NUCLEAR RIBONUCLEOPROTEIN U FAMILY MEMBER"/>
    <property type="match status" value="1"/>
</dbReference>
<dbReference type="GO" id="GO:0030246">
    <property type="term" value="F:carbohydrate binding"/>
    <property type="evidence" value="ECO:0007669"/>
    <property type="project" value="UniProtKB-KW"/>
</dbReference>
<evidence type="ECO:0000256" key="3">
    <source>
        <dbReference type="SAM" id="Coils"/>
    </source>
</evidence>
<dbReference type="EMBL" id="PDCK01000043">
    <property type="protein sequence ID" value="PRQ28744.1"/>
    <property type="molecule type" value="Genomic_DNA"/>
</dbReference>
<protein>
    <submittedName>
        <fullName evidence="6">Putative SPRY domain, concanavalin A-like lectin/glucanase domain-containing protein</fullName>
    </submittedName>
</protein>
<dbReference type="Pfam" id="PF13671">
    <property type="entry name" value="AAA_33"/>
    <property type="match status" value="1"/>
</dbReference>
<evidence type="ECO:0000313" key="6">
    <source>
        <dbReference type="EMBL" id="PRQ28744.1"/>
    </source>
</evidence>
<dbReference type="Pfam" id="PF00622">
    <property type="entry name" value="SPRY"/>
    <property type="match status" value="1"/>
</dbReference>
<reference evidence="6 7" key="1">
    <citation type="journal article" date="2018" name="Nat. Genet.">
        <title>The Rosa genome provides new insights in the design of modern roses.</title>
        <authorList>
            <person name="Bendahmane M."/>
        </authorList>
    </citation>
    <scope>NUCLEOTIDE SEQUENCE [LARGE SCALE GENOMIC DNA]</scope>
    <source>
        <strain evidence="7">cv. Old Blush</strain>
    </source>
</reference>
<dbReference type="AlphaFoldDB" id="A0A2P6Q3L0"/>
<dbReference type="InterPro" id="IPR035778">
    <property type="entry name" value="SPRY_hnRNP_U"/>
</dbReference>
<comment type="caution">
    <text evidence="6">The sequence shown here is derived from an EMBL/GenBank/DDBJ whole genome shotgun (WGS) entry which is preliminary data.</text>
</comment>
<dbReference type="Gene3D" id="3.40.50.300">
    <property type="entry name" value="P-loop containing nucleotide triphosphate hydrolases"/>
    <property type="match status" value="1"/>
</dbReference>
<feature type="region of interest" description="Disordered" evidence="4">
    <location>
        <begin position="1"/>
        <end position="23"/>
    </location>
</feature>
<feature type="domain" description="SPRY" evidence="5">
    <location>
        <begin position="69"/>
        <end position="214"/>
    </location>
</feature>
<dbReference type="OrthoDB" id="445357at2759"/>
<dbReference type="SUPFAM" id="SSF49899">
    <property type="entry name" value="Concanavalin A-like lectins/glucanases"/>
    <property type="match status" value="1"/>
</dbReference>
<dbReference type="Gramene" id="PRQ28744">
    <property type="protein sequence ID" value="PRQ28744"/>
    <property type="gene ID" value="RchiOBHm_Chr5g0006311"/>
</dbReference>
<dbReference type="STRING" id="74649.A0A2P6Q3L0"/>
<proteinExistence type="predicted"/>
<dbReference type="SUPFAM" id="SSF52540">
    <property type="entry name" value="P-loop containing nucleoside triphosphate hydrolases"/>
    <property type="match status" value="1"/>
</dbReference>
<dbReference type="InterPro" id="IPR003877">
    <property type="entry name" value="SPRY_dom"/>
</dbReference>
<dbReference type="Proteomes" id="UP000238479">
    <property type="component" value="Chromosome 5"/>
</dbReference>
<dbReference type="GO" id="GO:0000380">
    <property type="term" value="P:alternative mRNA splicing, via spliceosome"/>
    <property type="evidence" value="ECO:0007669"/>
    <property type="project" value="TreeGrafter"/>
</dbReference>
<evidence type="ECO:0000256" key="2">
    <source>
        <dbReference type="ARBA" id="ARBA00023242"/>
    </source>
</evidence>
<keyword evidence="6" id="KW-0430">Lectin</keyword>
<keyword evidence="7" id="KW-1185">Reference proteome</keyword>
<dbReference type="GO" id="GO:0005634">
    <property type="term" value="C:nucleus"/>
    <property type="evidence" value="ECO:0007669"/>
    <property type="project" value="UniProtKB-SubCell"/>
</dbReference>
<dbReference type="OMA" id="DSPERKM"/>
<accession>A0A2P6Q3L0</accession>
<evidence type="ECO:0000313" key="7">
    <source>
        <dbReference type="Proteomes" id="UP000238479"/>
    </source>
</evidence>
<dbReference type="SMART" id="SM00449">
    <property type="entry name" value="SPRY"/>
    <property type="match status" value="1"/>
</dbReference>